<dbReference type="AlphaFoldDB" id="A0A8A1LBX8"/>
<evidence type="ECO:0000313" key="2">
    <source>
        <dbReference type="Proteomes" id="UP000663419"/>
    </source>
</evidence>
<dbReference type="VEuPathDB" id="FungiDB:I7I53_06915"/>
<accession>A0A8A1LBX8</accession>
<proteinExistence type="predicted"/>
<reference evidence="1" key="1">
    <citation type="submission" date="2021-01" db="EMBL/GenBank/DDBJ databases">
        <title>Chromosome-level genome assembly of a human fungal pathogen reveals clustering of transcriptionally co-regulated genes.</title>
        <authorList>
            <person name="Voorhies M."/>
            <person name="Cohen S."/>
            <person name="Shea T.P."/>
            <person name="Petrus S."/>
            <person name="Munoz J.F."/>
            <person name="Poplawski S."/>
            <person name="Goldman W.E."/>
            <person name="Michael T."/>
            <person name="Cuomo C.A."/>
            <person name="Sil A."/>
            <person name="Beyhan S."/>
        </authorList>
    </citation>
    <scope>NUCLEOTIDE SEQUENCE</scope>
    <source>
        <strain evidence="1">H88</strain>
    </source>
</reference>
<dbReference type="Proteomes" id="UP000663419">
    <property type="component" value="Chromosome 2"/>
</dbReference>
<sequence>MASIPNAVVTLLKYAYSPRLYQPIFRQIENGNQVSETQAQKYSASFPRSLVYIAKNILTDHIPHSLFEEMLKKDEKKIRQGFFFKNASRGKGVFKGESIVNVFLYFI</sequence>
<name>A0A8A1LBX8_AJEC8</name>
<dbReference type="EMBL" id="CP069103">
    <property type="protein sequence ID" value="QSS51559.1"/>
    <property type="molecule type" value="Genomic_DNA"/>
</dbReference>
<organism evidence="1 2">
    <name type="scientific">Ajellomyces capsulatus (strain H88)</name>
    <name type="common">Darling's disease fungus</name>
    <name type="synonym">Histoplasma capsulatum</name>
    <dbReference type="NCBI Taxonomy" id="544711"/>
    <lineage>
        <taxon>Eukaryota</taxon>
        <taxon>Fungi</taxon>
        <taxon>Dikarya</taxon>
        <taxon>Ascomycota</taxon>
        <taxon>Pezizomycotina</taxon>
        <taxon>Eurotiomycetes</taxon>
        <taxon>Eurotiomycetidae</taxon>
        <taxon>Onygenales</taxon>
        <taxon>Ajellomycetaceae</taxon>
        <taxon>Histoplasma</taxon>
    </lineage>
</organism>
<protein>
    <submittedName>
        <fullName evidence="1">Uncharacterized protein</fullName>
    </submittedName>
</protein>
<gene>
    <name evidence="1" type="ORF">I7I53_06915</name>
</gene>
<evidence type="ECO:0000313" key="1">
    <source>
        <dbReference type="EMBL" id="QSS51559.1"/>
    </source>
</evidence>